<dbReference type="STRING" id="392015.SAMN05421543_12928"/>
<evidence type="ECO:0000256" key="2">
    <source>
        <dbReference type="ARBA" id="ARBA00022448"/>
    </source>
</evidence>
<organism evidence="9 10">
    <name type="scientific">Alicyclobacillus macrosporangiidus</name>
    <dbReference type="NCBI Taxonomy" id="392015"/>
    <lineage>
        <taxon>Bacteria</taxon>
        <taxon>Bacillati</taxon>
        <taxon>Bacillota</taxon>
        <taxon>Bacilli</taxon>
        <taxon>Bacillales</taxon>
        <taxon>Alicyclobacillaceae</taxon>
        <taxon>Alicyclobacillus</taxon>
    </lineage>
</organism>
<keyword evidence="2 7" id="KW-0813">Transport</keyword>
<feature type="transmembrane region" description="Helical" evidence="7">
    <location>
        <begin position="9"/>
        <end position="30"/>
    </location>
</feature>
<gene>
    <name evidence="9" type="ORF">SAMN05421543_12928</name>
</gene>
<feature type="transmembrane region" description="Helical" evidence="7">
    <location>
        <begin position="269"/>
        <end position="292"/>
    </location>
</feature>
<evidence type="ECO:0000256" key="4">
    <source>
        <dbReference type="ARBA" id="ARBA00022692"/>
    </source>
</evidence>
<name>A0A1I7L9L6_9BACL</name>
<evidence type="ECO:0000313" key="9">
    <source>
        <dbReference type="EMBL" id="SFV06328.1"/>
    </source>
</evidence>
<dbReference type="GO" id="GO:0071916">
    <property type="term" value="F:dipeptide transmembrane transporter activity"/>
    <property type="evidence" value="ECO:0007669"/>
    <property type="project" value="TreeGrafter"/>
</dbReference>
<dbReference type="Pfam" id="PF19300">
    <property type="entry name" value="BPD_transp_1_N"/>
    <property type="match status" value="1"/>
</dbReference>
<evidence type="ECO:0000259" key="8">
    <source>
        <dbReference type="PROSITE" id="PS50928"/>
    </source>
</evidence>
<evidence type="ECO:0000313" key="10">
    <source>
        <dbReference type="Proteomes" id="UP000183508"/>
    </source>
</evidence>
<dbReference type="PANTHER" id="PTHR43163">
    <property type="entry name" value="DIPEPTIDE TRANSPORT SYSTEM PERMEASE PROTEIN DPPB-RELATED"/>
    <property type="match status" value="1"/>
</dbReference>
<dbReference type="Gene3D" id="1.10.3720.10">
    <property type="entry name" value="MetI-like"/>
    <property type="match status" value="1"/>
</dbReference>
<dbReference type="EMBL" id="FPBV01000029">
    <property type="protein sequence ID" value="SFV06328.1"/>
    <property type="molecule type" value="Genomic_DNA"/>
</dbReference>
<proteinExistence type="inferred from homology"/>
<evidence type="ECO:0000256" key="3">
    <source>
        <dbReference type="ARBA" id="ARBA00022475"/>
    </source>
</evidence>
<evidence type="ECO:0000256" key="1">
    <source>
        <dbReference type="ARBA" id="ARBA00004651"/>
    </source>
</evidence>
<comment type="subcellular location">
    <subcellularLocation>
        <location evidence="1 7">Cell membrane</location>
        <topology evidence="1 7">Multi-pass membrane protein</topology>
    </subcellularLocation>
</comment>
<dbReference type="InterPro" id="IPR045621">
    <property type="entry name" value="BPD_transp_1_N"/>
</dbReference>
<keyword evidence="4 7" id="KW-0812">Transmembrane</keyword>
<keyword evidence="6 7" id="KW-0472">Membrane</keyword>
<feature type="transmembrane region" description="Helical" evidence="7">
    <location>
        <begin position="101"/>
        <end position="122"/>
    </location>
</feature>
<reference evidence="10" key="1">
    <citation type="submission" date="2016-10" db="EMBL/GenBank/DDBJ databases">
        <authorList>
            <person name="Varghese N."/>
        </authorList>
    </citation>
    <scope>NUCLEOTIDE SEQUENCE [LARGE SCALE GENOMIC DNA]</scope>
    <source>
        <strain evidence="10">DSM 17980</strain>
    </source>
</reference>
<dbReference type="Proteomes" id="UP000183508">
    <property type="component" value="Unassembled WGS sequence"/>
</dbReference>
<evidence type="ECO:0000256" key="6">
    <source>
        <dbReference type="ARBA" id="ARBA00023136"/>
    </source>
</evidence>
<keyword evidence="5 7" id="KW-1133">Transmembrane helix</keyword>
<dbReference type="GO" id="GO:0005886">
    <property type="term" value="C:plasma membrane"/>
    <property type="evidence" value="ECO:0007669"/>
    <property type="project" value="UniProtKB-SubCell"/>
</dbReference>
<dbReference type="OrthoDB" id="2803660at2"/>
<dbReference type="PROSITE" id="PS50928">
    <property type="entry name" value="ABC_TM1"/>
    <property type="match status" value="1"/>
</dbReference>
<dbReference type="RefSeq" id="WP_074956250.1">
    <property type="nucleotide sequence ID" value="NZ_FPBV01000029.1"/>
</dbReference>
<accession>A0A1I7L9L6</accession>
<dbReference type="InterPro" id="IPR035906">
    <property type="entry name" value="MetI-like_sf"/>
</dbReference>
<keyword evidence="3" id="KW-1003">Cell membrane</keyword>
<feature type="transmembrane region" description="Helical" evidence="7">
    <location>
        <begin position="304"/>
        <end position="329"/>
    </location>
</feature>
<sequence length="336" mass="36726">MFTYVVRRLLGTIPALAGVVVITFIVSRVLPGDPAVMIAGEQATPDVINKIRVELGMDKPLYVQFWRYLVQLLHGNLGFAWHTGHPVASDFAVRFPATLELTLASIFIAVLVSIPVGVYAATKKESIFDHLTRVFSLVGACTPIFWLGLILIYIFYAKLGWAPAPLGRISQSVNPPTHITGLYVLDSLLSGDMVALKSSLGHLLLPALCLSTSTMAIASRMMRASMLEVLSQDYMRTARAKGLPERQVVYKHGLKNAVIPTLTILGLQFGYLLGGAVITETIFAWPGIGSYITQSILATDYNPIQAFTLISAVIFSLVNLGVELVWAMIDPRIRLQ</sequence>
<comment type="similarity">
    <text evidence="7">Belongs to the binding-protein-dependent transport system permease family.</text>
</comment>
<dbReference type="CDD" id="cd06261">
    <property type="entry name" value="TM_PBP2"/>
    <property type="match status" value="1"/>
</dbReference>
<protein>
    <submittedName>
        <fullName evidence="9">Peptide/nickel transport system permease protein</fullName>
    </submittedName>
</protein>
<feature type="transmembrane region" description="Helical" evidence="7">
    <location>
        <begin position="134"/>
        <end position="156"/>
    </location>
</feature>
<dbReference type="SUPFAM" id="SSF161098">
    <property type="entry name" value="MetI-like"/>
    <property type="match status" value="1"/>
</dbReference>
<evidence type="ECO:0000256" key="7">
    <source>
        <dbReference type="RuleBase" id="RU363032"/>
    </source>
</evidence>
<dbReference type="AlphaFoldDB" id="A0A1I7L9L6"/>
<keyword evidence="10" id="KW-1185">Reference proteome</keyword>
<dbReference type="Pfam" id="PF00528">
    <property type="entry name" value="BPD_transp_1"/>
    <property type="match status" value="1"/>
</dbReference>
<dbReference type="PANTHER" id="PTHR43163:SF6">
    <property type="entry name" value="DIPEPTIDE TRANSPORT SYSTEM PERMEASE PROTEIN DPPB-RELATED"/>
    <property type="match status" value="1"/>
</dbReference>
<dbReference type="InterPro" id="IPR000515">
    <property type="entry name" value="MetI-like"/>
</dbReference>
<feature type="transmembrane region" description="Helical" evidence="7">
    <location>
        <begin position="199"/>
        <end position="218"/>
    </location>
</feature>
<feature type="domain" description="ABC transmembrane type-1" evidence="8">
    <location>
        <begin position="95"/>
        <end position="326"/>
    </location>
</feature>
<evidence type="ECO:0000256" key="5">
    <source>
        <dbReference type="ARBA" id="ARBA00022989"/>
    </source>
</evidence>